<evidence type="ECO:0000256" key="1">
    <source>
        <dbReference type="ARBA" id="ARBA00001933"/>
    </source>
</evidence>
<evidence type="ECO:0000256" key="3">
    <source>
        <dbReference type="ARBA" id="ARBA00004953"/>
    </source>
</evidence>
<dbReference type="EC" id="4.1.1.81" evidence="4"/>
<sequence>MSQNQARDHGGNIDAAKARFGGADWIDLSTGINRVPYPLCDLPGEVWTGLPTATQKAALITAAQRAFDTSAPGVALAGAQQAIQLVPRLTAPGHAKVLAPTYNEHAGALRGAGWKVTEVPRFEDLAGADLAVVVNPNNPDGRVSAPEALQALSPKVGRLIVDESFADATPDISLADQAGGNLIVLRSFGKFYGLAGLRLGFAFGAAETIAQLSDMAGPWPVSGPALEIGARALSDTVWAEATTARLTGEVMQIDALAKAVGWALIGGTALFRTYATLDAVAAQEKLARAQIWSRIFPYSQHWLRLGLPGSAAEWTRLEKVLTDGL</sequence>
<evidence type="ECO:0000256" key="8">
    <source>
        <dbReference type="ARBA" id="ARBA00029996"/>
    </source>
</evidence>
<comment type="catalytic activity">
    <reaction evidence="9">
        <text>O-phospho-L-threonine + H(+) = (R)-1-aminopropan-2-yl phosphate + CO2</text>
        <dbReference type="Rhea" id="RHEA:11492"/>
        <dbReference type="ChEBI" id="CHEBI:15378"/>
        <dbReference type="ChEBI" id="CHEBI:16526"/>
        <dbReference type="ChEBI" id="CHEBI:58563"/>
        <dbReference type="ChEBI" id="CHEBI:58675"/>
        <dbReference type="EC" id="4.1.1.81"/>
    </reaction>
</comment>
<accession>A0A1N7J3F2</accession>
<dbReference type="OrthoDB" id="9799304at2"/>
<dbReference type="RefSeq" id="WP_076483573.1">
    <property type="nucleotide sequence ID" value="NZ_FTOG01000001.1"/>
</dbReference>
<evidence type="ECO:0000256" key="9">
    <source>
        <dbReference type="ARBA" id="ARBA00048531"/>
    </source>
</evidence>
<evidence type="ECO:0000256" key="2">
    <source>
        <dbReference type="ARBA" id="ARBA00003444"/>
    </source>
</evidence>
<comment type="cofactor">
    <cofactor evidence="1">
        <name>pyridoxal 5'-phosphate</name>
        <dbReference type="ChEBI" id="CHEBI:597326"/>
    </cofactor>
</comment>
<keyword evidence="6" id="KW-0663">Pyridoxal phosphate</keyword>
<dbReference type="InterPro" id="IPR015421">
    <property type="entry name" value="PyrdxlP-dep_Trfase_major"/>
</dbReference>
<proteinExistence type="predicted"/>
<organism evidence="11 12">
    <name type="scientific">Rhodobacter aestuarii</name>
    <dbReference type="NCBI Taxonomy" id="453582"/>
    <lineage>
        <taxon>Bacteria</taxon>
        <taxon>Pseudomonadati</taxon>
        <taxon>Pseudomonadota</taxon>
        <taxon>Alphaproteobacteria</taxon>
        <taxon>Rhodobacterales</taxon>
        <taxon>Rhodobacter group</taxon>
        <taxon>Rhodobacter</taxon>
    </lineage>
</organism>
<dbReference type="Gene3D" id="3.40.640.10">
    <property type="entry name" value="Type I PLP-dependent aspartate aminotransferase-like (Major domain)"/>
    <property type="match status" value="1"/>
</dbReference>
<keyword evidence="5" id="KW-0169">Cobalamin biosynthesis</keyword>
<keyword evidence="7" id="KW-0456">Lyase</keyword>
<dbReference type="STRING" id="453582.SAMN05421580_101302"/>
<comment type="function">
    <text evidence="2">Decarboxylates L-threonine-O-3-phosphate to yield (R)-1-amino-2-propanol O-2-phosphate, the precursor for the linkage between the nucleotide loop and the corrin ring in cobalamin.</text>
</comment>
<evidence type="ECO:0000313" key="12">
    <source>
        <dbReference type="Proteomes" id="UP000186221"/>
    </source>
</evidence>
<dbReference type="Gene3D" id="3.90.1150.10">
    <property type="entry name" value="Aspartate Aminotransferase, domain 1"/>
    <property type="match status" value="1"/>
</dbReference>
<dbReference type="EMBL" id="FTOG01000001">
    <property type="protein sequence ID" value="SIS43883.1"/>
    <property type="molecule type" value="Genomic_DNA"/>
</dbReference>
<dbReference type="InterPro" id="IPR005860">
    <property type="entry name" value="CobD"/>
</dbReference>
<evidence type="ECO:0000256" key="7">
    <source>
        <dbReference type="ARBA" id="ARBA00023239"/>
    </source>
</evidence>
<reference evidence="12" key="1">
    <citation type="submission" date="2017-01" db="EMBL/GenBank/DDBJ databases">
        <authorList>
            <person name="Varghese N."/>
            <person name="Submissions S."/>
        </authorList>
    </citation>
    <scope>NUCLEOTIDE SEQUENCE [LARGE SCALE GENOMIC DNA]</scope>
    <source>
        <strain evidence="12">DSM 19945</strain>
    </source>
</reference>
<dbReference type="NCBIfam" id="TIGR01140">
    <property type="entry name" value="L_thr_O3P_dcar"/>
    <property type="match status" value="1"/>
</dbReference>
<feature type="domain" description="Aminotransferase class I/classII large" evidence="10">
    <location>
        <begin position="70"/>
        <end position="313"/>
    </location>
</feature>
<dbReference type="GO" id="GO:0009236">
    <property type="term" value="P:cobalamin biosynthetic process"/>
    <property type="evidence" value="ECO:0007669"/>
    <property type="project" value="UniProtKB-UniPathway"/>
</dbReference>
<dbReference type="Proteomes" id="UP000186221">
    <property type="component" value="Unassembled WGS sequence"/>
</dbReference>
<gene>
    <name evidence="11" type="ORF">SAMN05421580_101302</name>
</gene>
<dbReference type="AlphaFoldDB" id="A0A1N7J3F2"/>
<dbReference type="UniPathway" id="UPA00148"/>
<dbReference type="GO" id="GO:0048472">
    <property type="term" value="F:threonine-phosphate decarboxylase activity"/>
    <property type="evidence" value="ECO:0007669"/>
    <property type="project" value="UniProtKB-EC"/>
</dbReference>
<evidence type="ECO:0000313" key="11">
    <source>
        <dbReference type="EMBL" id="SIS43883.1"/>
    </source>
</evidence>
<dbReference type="InterPro" id="IPR004839">
    <property type="entry name" value="Aminotransferase_I/II_large"/>
</dbReference>
<keyword evidence="12" id="KW-1185">Reference proteome</keyword>
<dbReference type="GO" id="GO:0030170">
    <property type="term" value="F:pyridoxal phosphate binding"/>
    <property type="evidence" value="ECO:0007669"/>
    <property type="project" value="InterPro"/>
</dbReference>
<evidence type="ECO:0000259" key="10">
    <source>
        <dbReference type="Pfam" id="PF00155"/>
    </source>
</evidence>
<dbReference type="InterPro" id="IPR015424">
    <property type="entry name" value="PyrdxlP-dep_Trfase"/>
</dbReference>
<dbReference type="InterPro" id="IPR004838">
    <property type="entry name" value="NHTrfase_class1_PyrdxlP-BS"/>
</dbReference>
<dbReference type="PANTHER" id="PTHR42885">
    <property type="entry name" value="HISTIDINOL-PHOSPHATE AMINOTRANSFERASE-RELATED"/>
    <property type="match status" value="1"/>
</dbReference>
<evidence type="ECO:0000256" key="6">
    <source>
        <dbReference type="ARBA" id="ARBA00022898"/>
    </source>
</evidence>
<dbReference type="PANTHER" id="PTHR42885:SF1">
    <property type="entry name" value="THREONINE-PHOSPHATE DECARBOXYLASE"/>
    <property type="match status" value="1"/>
</dbReference>
<evidence type="ECO:0000256" key="4">
    <source>
        <dbReference type="ARBA" id="ARBA00012285"/>
    </source>
</evidence>
<dbReference type="CDD" id="cd00609">
    <property type="entry name" value="AAT_like"/>
    <property type="match status" value="1"/>
</dbReference>
<comment type="pathway">
    <text evidence="3">Cofactor biosynthesis; adenosylcobalamin biosynthesis.</text>
</comment>
<dbReference type="PROSITE" id="PS00105">
    <property type="entry name" value="AA_TRANSFER_CLASS_1"/>
    <property type="match status" value="1"/>
</dbReference>
<dbReference type="InterPro" id="IPR015422">
    <property type="entry name" value="PyrdxlP-dep_Trfase_small"/>
</dbReference>
<name>A0A1N7J3F2_9RHOB</name>
<dbReference type="SUPFAM" id="SSF53383">
    <property type="entry name" value="PLP-dependent transferases"/>
    <property type="match status" value="1"/>
</dbReference>
<evidence type="ECO:0000256" key="5">
    <source>
        <dbReference type="ARBA" id="ARBA00022573"/>
    </source>
</evidence>
<protein>
    <recommendedName>
        <fullName evidence="4">threonine-phosphate decarboxylase</fullName>
        <ecNumber evidence="4">4.1.1.81</ecNumber>
    </recommendedName>
    <alternativeName>
        <fullName evidence="8">L-threonine-O-3-phosphate decarboxylase</fullName>
    </alternativeName>
</protein>
<dbReference type="Pfam" id="PF00155">
    <property type="entry name" value="Aminotran_1_2"/>
    <property type="match status" value="1"/>
</dbReference>